<reference evidence="2" key="3">
    <citation type="submission" date="2015-06" db="UniProtKB">
        <authorList>
            <consortium name="EnsemblProtists"/>
        </authorList>
    </citation>
    <scope>IDENTIFICATION</scope>
</reference>
<protein>
    <recommendedName>
        <fullName evidence="4">Proteasome assembly chaperone 4</fullName>
    </recommendedName>
</protein>
<dbReference type="eggNOG" id="ENOG502S31R">
    <property type="taxonomic scope" value="Eukaryota"/>
</dbReference>
<dbReference type="HOGENOM" id="CLU_138031_2_0_1"/>
<dbReference type="PANTHER" id="PTHR33559">
    <property type="entry name" value="PROTEASOME ASSEMBLY CHAPERONE 4"/>
    <property type="match status" value="1"/>
</dbReference>
<dbReference type="Proteomes" id="UP000011087">
    <property type="component" value="Unassembled WGS sequence"/>
</dbReference>
<evidence type="ECO:0000313" key="1">
    <source>
        <dbReference type="EMBL" id="EKX32361.1"/>
    </source>
</evidence>
<name>L1I7Y3_GUITC</name>
<organism evidence="1">
    <name type="scientific">Guillardia theta (strain CCMP2712)</name>
    <name type="common">Cryptophyte</name>
    <dbReference type="NCBI Taxonomy" id="905079"/>
    <lineage>
        <taxon>Eukaryota</taxon>
        <taxon>Cryptophyceae</taxon>
        <taxon>Pyrenomonadales</taxon>
        <taxon>Geminigeraceae</taxon>
        <taxon>Guillardia</taxon>
    </lineage>
</organism>
<dbReference type="STRING" id="905079.L1I7Y3"/>
<reference evidence="1 3" key="1">
    <citation type="journal article" date="2012" name="Nature">
        <title>Algal genomes reveal evolutionary mosaicism and the fate of nucleomorphs.</title>
        <authorList>
            <consortium name="DOE Joint Genome Institute"/>
            <person name="Curtis B.A."/>
            <person name="Tanifuji G."/>
            <person name="Burki F."/>
            <person name="Gruber A."/>
            <person name="Irimia M."/>
            <person name="Maruyama S."/>
            <person name="Arias M.C."/>
            <person name="Ball S.G."/>
            <person name="Gile G.H."/>
            <person name="Hirakawa Y."/>
            <person name="Hopkins J.F."/>
            <person name="Kuo A."/>
            <person name="Rensing S.A."/>
            <person name="Schmutz J."/>
            <person name="Symeonidi A."/>
            <person name="Elias M."/>
            <person name="Eveleigh R.J."/>
            <person name="Herman E.K."/>
            <person name="Klute M.J."/>
            <person name="Nakayama T."/>
            <person name="Obornik M."/>
            <person name="Reyes-Prieto A."/>
            <person name="Armbrust E.V."/>
            <person name="Aves S.J."/>
            <person name="Beiko R.G."/>
            <person name="Coutinho P."/>
            <person name="Dacks J.B."/>
            <person name="Durnford D.G."/>
            <person name="Fast N.M."/>
            <person name="Green B.R."/>
            <person name="Grisdale C.J."/>
            <person name="Hempel F."/>
            <person name="Henrissat B."/>
            <person name="Hoppner M.P."/>
            <person name="Ishida K."/>
            <person name="Kim E."/>
            <person name="Koreny L."/>
            <person name="Kroth P.G."/>
            <person name="Liu Y."/>
            <person name="Malik S.B."/>
            <person name="Maier U.G."/>
            <person name="McRose D."/>
            <person name="Mock T."/>
            <person name="Neilson J.A."/>
            <person name="Onodera N.T."/>
            <person name="Poole A.M."/>
            <person name="Pritham E.J."/>
            <person name="Richards T.A."/>
            <person name="Rocap G."/>
            <person name="Roy S.W."/>
            <person name="Sarai C."/>
            <person name="Schaack S."/>
            <person name="Shirato S."/>
            <person name="Slamovits C.H."/>
            <person name="Spencer D.F."/>
            <person name="Suzuki S."/>
            <person name="Worden A.Z."/>
            <person name="Zauner S."/>
            <person name="Barry K."/>
            <person name="Bell C."/>
            <person name="Bharti A.K."/>
            <person name="Crow J.A."/>
            <person name="Grimwood J."/>
            <person name="Kramer R."/>
            <person name="Lindquist E."/>
            <person name="Lucas S."/>
            <person name="Salamov A."/>
            <person name="McFadden G.I."/>
            <person name="Lane C.E."/>
            <person name="Keeling P.J."/>
            <person name="Gray M.W."/>
            <person name="Grigoriev I.V."/>
            <person name="Archibald J.M."/>
        </authorList>
    </citation>
    <scope>NUCLEOTIDE SEQUENCE</scope>
    <source>
        <strain evidence="1 3">CCMP2712</strain>
    </source>
</reference>
<evidence type="ECO:0008006" key="4">
    <source>
        <dbReference type="Google" id="ProtNLM"/>
    </source>
</evidence>
<proteinExistence type="predicted"/>
<keyword evidence="3" id="KW-1185">Reference proteome</keyword>
<dbReference type="EnsemblProtists" id="EKX32361">
    <property type="protein sequence ID" value="EKX32361"/>
    <property type="gene ID" value="GUITHDRAFT_82378"/>
</dbReference>
<dbReference type="InterPro" id="IPR032157">
    <property type="entry name" value="PAC4"/>
</dbReference>
<evidence type="ECO:0000313" key="3">
    <source>
        <dbReference type="Proteomes" id="UP000011087"/>
    </source>
</evidence>
<gene>
    <name evidence="1" type="ORF">GUITHDRAFT_82378</name>
</gene>
<dbReference type="OMA" id="EDCLYLW"/>
<dbReference type="GO" id="GO:0043248">
    <property type="term" value="P:proteasome assembly"/>
    <property type="evidence" value="ECO:0007669"/>
    <property type="project" value="InterPro"/>
</dbReference>
<dbReference type="KEGG" id="gtt:GUITHDRAFT_82378"/>
<dbReference type="Pfam" id="PF16093">
    <property type="entry name" value="PAC4"/>
    <property type="match status" value="1"/>
</dbReference>
<sequence>MTKLELEGEGGAACSIREHTFMEVIEDVKVYYQLLLMKDSIYVWIGASSPSMKNLDMAMPSSLDPLPLSVTLMGEGSESIGSSLARRLSMRLKAQVFVSYNLPSSMPALQGQAEKRLFEELKDTKLQVSSLAIVRH</sequence>
<dbReference type="GeneID" id="17289084"/>
<dbReference type="PANTHER" id="PTHR33559:SF1">
    <property type="entry name" value="PROTEASOME ASSEMBLY CHAPERONE 4"/>
    <property type="match status" value="1"/>
</dbReference>
<evidence type="ECO:0000313" key="2">
    <source>
        <dbReference type="EnsemblProtists" id="EKX32361"/>
    </source>
</evidence>
<dbReference type="AlphaFoldDB" id="L1I7Y3"/>
<reference evidence="3" key="2">
    <citation type="submission" date="2012-11" db="EMBL/GenBank/DDBJ databases">
        <authorList>
            <person name="Kuo A."/>
            <person name="Curtis B.A."/>
            <person name="Tanifuji G."/>
            <person name="Burki F."/>
            <person name="Gruber A."/>
            <person name="Irimia M."/>
            <person name="Maruyama S."/>
            <person name="Arias M.C."/>
            <person name="Ball S.G."/>
            <person name="Gile G.H."/>
            <person name="Hirakawa Y."/>
            <person name="Hopkins J.F."/>
            <person name="Rensing S.A."/>
            <person name="Schmutz J."/>
            <person name="Symeonidi A."/>
            <person name="Elias M."/>
            <person name="Eveleigh R.J."/>
            <person name="Herman E.K."/>
            <person name="Klute M.J."/>
            <person name="Nakayama T."/>
            <person name="Obornik M."/>
            <person name="Reyes-Prieto A."/>
            <person name="Armbrust E.V."/>
            <person name="Aves S.J."/>
            <person name="Beiko R.G."/>
            <person name="Coutinho P."/>
            <person name="Dacks J.B."/>
            <person name="Durnford D.G."/>
            <person name="Fast N.M."/>
            <person name="Green B.R."/>
            <person name="Grisdale C."/>
            <person name="Hempe F."/>
            <person name="Henrissat B."/>
            <person name="Hoppner M.P."/>
            <person name="Ishida K.-I."/>
            <person name="Kim E."/>
            <person name="Koreny L."/>
            <person name="Kroth P.G."/>
            <person name="Liu Y."/>
            <person name="Malik S.-B."/>
            <person name="Maier U.G."/>
            <person name="McRose D."/>
            <person name="Mock T."/>
            <person name="Neilson J.A."/>
            <person name="Onodera N.T."/>
            <person name="Poole A.M."/>
            <person name="Pritham E.J."/>
            <person name="Richards T.A."/>
            <person name="Rocap G."/>
            <person name="Roy S.W."/>
            <person name="Sarai C."/>
            <person name="Schaack S."/>
            <person name="Shirato S."/>
            <person name="Slamovits C.H."/>
            <person name="Spencer D.F."/>
            <person name="Suzuki S."/>
            <person name="Worden A.Z."/>
            <person name="Zauner S."/>
            <person name="Barry K."/>
            <person name="Bell C."/>
            <person name="Bharti A.K."/>
            <person name="Crow J.A."/>
            <person name="Grimwood J."/>
            <person name="Kramer R."/>
            <person name="Lindquist E."/>
            <person name="Lucas S."/>
            <person name="Salamov A."/>
            <person name="McFadden G.I."/>
            <person name="Lane C.E."/>
            <person name="Keeling P.J."/>
            <person name="Gray M.W."/>
            <person name="Grigoriev I.V."/>
            <person name="Archibald J.M."/>
        </authorList>
    </citation>
    <scope>NUCLEOTIDE SEQUENCE</scope>
    <source>
        <strain evidence="3">CCMP2712</strain>
    </source>
</reference>
<dbReference type="EMBL" id="JH993194">
    <property type="protein sequence ID" value="EKX32361.1"/>
    <property type="molecule type" value="Genomic_DNA"/>
</dbReference>
<dbReference type="PaxDb" id="55529-EKX32361"/>
<dbReference type="OrthoDB" id="368507at2759"/>
<accession>L1I7Y3</accession>
<dbReference type="RefSeq" id="XP_005819341.1">
    <property type="nucleotide sequence ID" value="XM_005819284.1"/>
</dbReference>